<dbReference type="KEGG" id="esj:SJ05684_b56390"/>
<dbReference type="AlphaFoldDB" id="A0A249PL30"/>
<name>A0A249PL30_9HYPH</name>
<geneLocation type="plasmid" evidence="2">
    <name>psj05684b</name>
</geneLocation>
<evidence type="ECO:0000313" key="1">
    <source>
        <dbReference type="EMBL" id="ASY66621.1"/>
    </source>
</evidence>
<organism evidence="1 2">
    <name type="scientific">Sinorhizobium sojae CCBAU 05684</name>
    <dbReference type="NCBI Taxonomy" id="716928"/>
    <lineage>
        <taxon>Bacteria</taxon>
        <taxon>Pseudomonadati</taxon>
        <taxon>Pseudomonadota</taxon>
        <taxon>Alphaproteobacteria</taxon>
        <taxon>Hyphomicrobiales</taxon>
        <taxon>Rhizobiaceae</taxon>
        <taxon>Sinorhizobium/Ensifer group</taxon>
        <taxon>Sinorhizobium</taxon>
    </lineage>
</organism>
<keyword evidence="1" id="KW-0614">Plasmid</keyword>
<proteinExistence type="predicted"/>
<dbReference type="Proteomes" id="UP000217211">
    <property type="component" value="Plasmid pSJ05684b"/>
</dbReference>
<gene>
    <name evidence="1" type="ORF">SJ05684_b56390</name>
</gene>
<sequence>MYWHGGKKFERPGGCLAFLYIEAPFAGTIAFLSKCVTCSSRPDEN</sequence>
<reference evidence="1 2" key="1">
    <citation type="submission" date="2017-08" db="EMBL/GenBank/DDBJ databases">
        <title>Multipartite genome sequences of Sinorhizobium species nodulating soybeans.</title>
        <authorList>
            <person name="Tian C.F."/>
        </authorList>
    </citation>
    <scope>NUCLEOTIDE SEQUENCE [LARGE SCALE GENOMIC DNA]</scope>
    <source>
        <strain evidence="1 2">CCBAU 05684</strain>
        <plasmid evidence="2">psj05684b</plasmid>
    </source>
</reference>
<evidence type="ECO:0000313" key="2">
    <source>
        <dbReference type="Proteomes" id="UP000217211"/>
    </source>
</evidence>
<keyword evidence="2" id="KW-1185">Reference proteome</keyword>
<dbReference type="EMBL" id="CP023068">
    <property type="protein sequence ID" value="ASY66621.1"/>
    <property type="molecule type" value="Genomic_DNA"/>
</dbReference>
<accession>A0A249PL30</accession>
<protein>
    <submittedName>
        <fullName evidence="1">Uncharacterized protein</fullName>
    </submittedName>
</protein>